<dbReference type="AlphaFoldDB" id="A0AAD9ILH4"/>
<keyword evidence="2" id="KW-0813">Transport</keyword>
<evidence type="ECO:0000313" key="6">
    <source>
        <dbReference type="Proteomes" id="UP001255856"/>
    </source>
</evidence>
<comment type="caution">
    <text evidence="5">The sequence shown here is derived from an EMBL/GenBank/DDBJ whole genome shotgun (WGS) entry which is preliminary data.</text>
</comment>
<gene>
    <name evidence="5" type="ORF">QBZ16_003020</name>
</gene>
<dbReference type="Gene3D" id="2.60.40.640">
    <property type="match status" value="2"/>
</dbReference>
<name>A0AAD9ILH4_PROWI</name>
<evidence type="ECO:0000256" key="2">
    <source>
        <dbReference type="ARBA" id="ARBA00022448"/>
    </source>
</evidence>
<accession>A0AAD9ILH4</accession>
<evidence type="ECO:0000256" key="3">
    <source>
        <dbReference type="ARBA" id="ARBA00022927"/>
    </source>
</evidence>
<evidence type="ECO:0000256" key="1">
    <source>
        <dbReference type="ARBA" id="ARBA00009100"/>
    </source>
</evidence>
<dbReference type="PANTHER" id="PTHR12233">
    <property type="entry name" value="VACUOLAR PROTEIN SORTING 26 RELATED"/>
    <property type="match status" value="1"/>
</dbReference>
<dbReference type="InterPro" id="IPR014752">
    <property type="entry name" value="Arrestin-like_C"/>
</dbReference>
<dbReference type="GO" id="GO:0030904">
    <property type="term" value="C:retromer complex"/>
    <property type="evidence" value="ECO:0007669"/>
    <property type="project" value="UniProtKB-ARBA"/>
</dbReference>
<dbReference type="FunFam" id="2.60.40.640:FF:000015">
    <property type="entry name" value="Vacuolar protein sorting-associated protein 26"/>
    <property type="match status" value="1"/>
</dbReference>
<sequence length="352" mass="39371">MNKLLGGLGIGSTCSIQLDFHRGDGTAVPTASIKSPRSGRRDDRDDLPLFKSKETVAGTVKVTPIPGKRVEHSGIRVQLVGEIELASERGYPHEFLSLVRDLAAPGDLPAQQSFPFSFENVEMQHDSYLGLKVRLRYLLRVTVSRGLGQSTSKDFPFWVRNYRPTPPLGDPIKMEVGIEDCLHIEFEYDSPNFHLDDVVIGRIYFLLVRVKIKHMELEIKRRESVGAGAQARAESDTVAKFEIMDGAPTRGEVIPIRLHLAPYDLSPTVENVHNRFSVKYFLNLVLVDEEDRRYFKQQEIFVYRKEGAAPAPTVLLDGKRHPLPRALVAAPGRQPHSAAGKQSVPETDDELA</sequence>
<dbReference type="GO" id="GO:0006886">
    <property type="term" value="P:intracellular protein transport"/>
    <property type="evidence" value="ECO:0007669"/>
    <property type="project" value="InterPro"/>
</dbReference>
<feature type="region of interest" description="Disordered" evidence="4">
    <location>
        <begin position="25"/>
        <end position="47"/>
    </location>
</feature>
<keyword evidence="6" id="KW-1185">Reference proteome</keyword>
<keyword evidence="3" id="KW-0653">Protein transport</keyword>
<comment type="similarity">
    <text evidence="1">Belongs to the VPS26 family.</text>
</comment>
<protein>
    <recommendedName>
        <fullName evidence="7">Vacuolar protein sorting-associated protein 26</fullName>
    </recommendedName>
</protein>
<feature type="region of interest" description="Disordered" evidence="4">
    <location>
        <begin position="325"/>
        <end position="352"/>
    </location>
</feature>
<dbReference type="Pfam" id="PF03643">
    <property type="entry name" value="Vps26"/>
    <property type="match status" value="1"/>
</dbReference>
<organism evidence="5 6">
    <name type="scientific">Prototheca wickerhamii</name>
    <dbReference type="NCBI Taxonomy" id="3111"/>
    <lineage>
        <taxon>Eukaryota</taxon>
        <taxon>Viridiplantae</taxon>
        <taxon>Chlorophyta</taxon>
        <taxon>core chlorophytes</taxon>
        <taxon>Trebouxiophyceae</taxon>
        <taxon>Chlorellales</taxon>
        <taxon>Chlorellaceae</taxon>
        <taxon>Prototheca</taxon>
    </lineage>
</organism>
<proteinExistence type="inferred from homology"/>
<evidence type="ECO:0000256" key="4">
    <source>
        <dbReference type="SAM" id="MobiDB-lite"/>
    </source>
</evidence>
<evidence type="ECO:0000313" key="5">
    <source>
        <dbReference type="EMBL" id="KAK2079329.1"/>
    </source>
</evidence>
<evidence type="ECO:0008006" key="7">
    <source>
        <dbReference type="Google" id="ProtNLM"/>
    </source>
</evidence>
<dbReference type="Proteomes" id="UP001255856">
    <property type="component" value="Unassembled WGS sequence"/>
</dbReference>
<dbReference type="InterPro" id="IPR028934">
    <property type="entry name" value="Vps26-related"/>
</dbReference>
<dbReference type="EMBL" id="JASFZW010000003">
    <property type="protein sequence ID" value="KAK2079329.1"/>
    <property type="molecule type" value="Genomic_DNA"/>
</dbReference>
<reference evidence="5" key="1">
    <citation type="submission" date="2021-01" db="EMBL/GenBank/DDBJ databases">
        <authorList>
            <person name="Eckstrom K.M.E."/>
        </authorList>
    </citation>
    <scope>NUCLEOTIDE SEQUENCE</scope>
    <source>
        <strain evidence="5">UVCC 0001</strain>
    </source>
</reference>